<dbReference type="AlphaFoldDB" id="A0AAD6Y5M3"/>
<gene>
    <name evidence="1" type="ORF">GGX14DRAFT_677294</name>
</gene>
<dbReference type="InterPro" id="IPR012337">
    <property type="entry name" value="RNaseH-like_sf"/>
</dbReference>
<accession>A0AAD6Y5M3</accession>
<organism evidence="1 2">
    <name type="scientific">Mycena pura</name>
    <dbReference type="NCBI Taxonomy" id="153505"/>
    <lineage>
        <taxon>Eukaryota</taxon>
        <taxon>Fungi</taxon>
        <taxon>Dikarya</taxon>
        <taxon>Basidiomycota</taxon>
        <taxon>Agaricomycotina</taxon>
        <taxon>Agaricomycetes</taxon>
        <taxon>Agaricomycetidae</taxon>
        <taxon>Agaricales</taxon>
        <taxon>Marasmiineae</taxon>
        <taxon>Mycenaceae</taxon>
        <taxon>Mycena</taxon>
    </lineage>
</organism>
<sequence>MQSSKALNKIHRAINRWVAQEPALRPLALLKDEWKMLDSLQAILKLFTEVTLQMSKASAPTLLWVLPMYEKFGLVKLEEYYEKARGCQFNVIATILHPSLGLSWFLVHGTERRDHAKTFFTHAYESYKMIYNEGKARERRAVQPQYPKRSGSSSSLLDDICGFADEDDAVLEDAAVGVCGPIPVVARMARDFLAIPGHYILGE</sequence>
<dbReference type="Proteomes" id="UP001219525">
    <property type="component" value="Unassembled WGS sequence"/>
</dbReference>
<evidence type="ECO:0000313" key="1">
    <source>
        <dbReference type="EMBL" id="KAJ7195223.1"/>
    </source>
</evidence>
<evidence type="ECO:0000313" key="2">
    <source>
        <dbReference type="Proteomes" id="UP001219525"/>
    </source>
</evidence>
<dbReference type="EMBL" id="JARJCW010000092">
    <property type="protein sequence ID" value="KAJ7195223.1"/>
    <property type="molecule type" value="Genomic_DNA"/>
</dbReference>
<name>A0AAD6Y5M3_9AGAR</name>
<comment type="caution">
    <text evidence="1">The sequence shown here is derived from an EMBL/GenBank/DDBJ whole genome shotgun (WGS) entry which is preliminary data.</text>
</comment>
<keyword evidence="2" id="KW-1185">Reference proteome</keyword>
<reference evidence="1" key="1">
    <citation type="submission" date="2023-03" db="EMBL/GenBank/DDBJ databases">
        <title>Massive genome expansion in bonnet fungi (Mycena s.s.) driven by repeated elements and novel gene families across ecological guilds.</title>
        <authorList>
            <consortium name="Lawrence Berkeley National Laboratory"/>
            <person name="Harder C.B."/>
            <person name="Miyauchi S."/>
            <person name="Viragh M."/>
            <person name="Kuo A."/>
            <person name="Thoen E."/>
            <person name="Andreopoulos B."/>
            <person name="Lu D."/>
            <person name="Skrede I."/>
            <person name="Drula E."/>
            <person name="Henrissat B."/>
            <person name="Morin E."/>
            <person name="Kohler A."/>
            <person name="Barry K."/>
            <person name="LaButti K."/>
            <person name="Morin E."/>
            <person name="Salamov A."/>
            <person name="Lipzen A."/>
            <person name="Mereny Z."/>
            <person name="Hegedus B."/>
            <person name="Baldrian P."/>
            <person name="Stursova M."/>
            <person name="Weitz H."/>
            <person name="Taylor A."/>
            <person name="Grigoriev I.V."/>
            <person name="Nagy L.G."/>
            <person name="Martin F."/>
            <person name="Kauserud H."/>
        </authorList>
    </citation>
    <scope>NUCLEOTIDE SEQUENCE</scope>
    <source>
        <strain evidence="1">9144</strain>
    </source>
</reference>
<dbReference type="SUPFAM" id="SSF53098">
    <property type="entry name" value="Ribonuclease H-like"/>
    <property type="match status" value="1"/>
</dbReference>
<protein>
    <submittedName>
        <fullName evidence="1">Uncharacterized protein</fullName>
    </submittedName>
</protein>
<proteinExistence type="predicted"/>